<dbReference type="GO" id="GO:0005634">
    <property type="term" value="C:nucleus"/>
    <property type="evidence" value="ECO:0007669"/>
    <property type="project" value="UniProtKB-SubCell"/>
</dbReference>
<protein>
    <submittedName>
        <fullName evidence="8">Unnamed protein product</fullName>
    </submittedName>
</protein>
<evidence type="ECO:0000256" key="3">
    <source>
        <dbReference type="ARBA" id="ARBA00022771"/>
    </source>
</evidence>
<dbReference type="PANTHER" id="PTHR46481:SF10">
    <property type="entry name" value="ZINC FINGER BED DOMAIN-CONTAINING PROTEIN 39"/>
    <property type="match status" value="1"/>
</dbReference>
<keyword evidence="4" id="KW-0862">Zinc</keyword>
<comment type="caution">
    <text evidence="8">The sequence shown here is derived from an EMBL/GenBank/DDBJ whole genome shotgun (WGS) entry which is preliminary data.</text>
</comment>
<keyword evidence="5" id="KW-0539">Nucleus</keyword>
<keyword evidence="3" id="KW-0863">Zinc-finger</keyword>
<dbReference type="PANTHER" id="PTHR46481">
    <property type="entry name" value="ZINC FINGER BED DOMAIN-CONTAINING PROTEIN 4"/>
    <property type="match status" value="1"/>
</dbReference>
<dbReference type="GO" id="GO:0046983">
    <property type="term" value="F:protein dimerization activity"/>
    <property type="evidence" value="ECO:0007669"/>
    <property type="project" value="InterPro"/>
</dbReference>
<keyword evidence="9" id="KW-1185">Reference proteome</keyword>
<dbReference type="InterPro" id="IPR008906">
    <property type="entry name" value="HATC_C_dom"/>
</dbReference>
<feature type="compositionally biased region" description="Acidic residues" evidence="6">
    <location>
        <begin position="601"/>
        <end position="613"/>
    </location>
</feature>
<dbReference type="EMBL" id="BSXT01004407">
    <property type="protein sequence ID" value="GMF57770.1"/>
    <property type="molecule type" value="Genomic_DNA"/>
</dbReference>
<feature type="region of interest" description="Disordered" evidence="6">
    <location>
        <begin position="582"/>
        <end position="616"/>
    </location>
</feature>
<evidence type="ECO:0000259" key="7">
    <source>
        <dbReference type="Pfam" id="PF05699"/>
    </source>
</evidence>
<dbReference type="OrthoDB" id="89220at2759"/>
<dbReference type="InterPro" id="IPR052035">
    <property type="entry name" value="ZnF_BED_domain_contain"/>
</dbReference>
<dbReference type="InterPro" id="IPR012337">
    <property type="entry name" value="RNaseH-like_sf"/>
</dbReference>
<dbReference type="GO" id="GO:0008270">
    <property type="term" value="F:zinc ion binding"/>
    <property type="evidence" value="ECO:0007669"/>
    <property type="project" value="UniProtKB-KW"/>
</dbReference>
<dbReference type="Proteomes" id="UP001165121">
    <property type="component" value="Unassembled WGS sequence"/>
</dbReference>
<keyword evidence="2" id="KW-0479">Metal-binding</keyword>
<name>A0A9W6Y6X4_9STRA</name>
<feature type="domain" description="HAT C-terminal dimerisation" evidence="7">
    <location>
        <begin position="506"/>
        <end position="558"/>
    </location>
</feature>
<evidence type="ECO:0000313" key="9">
    <source>
        <dbReference type="Proteomes" id="UP001165121"/>
    </source>
</evidence>
<gene>
    <name evidence="8" type="ORF">Pfra01_002472500</name>
</gene>
<proteinExistence type="predicted"/>
<evidence type="ECO:0000256" key="6">
    <source>
        <dbReference type="SAM" id="MobiDB-lite"/>
    </source>
</evidence>
<dbReference type="AlphaFoldDB" id="A0A9W6Y6X4"/>
<dbReference type="SUPFAM" id="SSF53098">
    <property type="entry name" value="Ribonuclease H-like"/>
    <property type="match status" value="1"/>
</dbReference>
<evidence type="ECO:0000256" key="4">
    <source>
        <dbReference type="ARBA" id="ARBA00022833"/>
    </source>
</evidence>
<evidence type="ECO:0000256" key="2">
    <source>
        <dbReference type="ARBA" id="ARBA00022723"/>
    </source>
</evidence>
<evidence type="ECO:0000313" key="8">
    <source>
        <dbReference type="EMBL" id="GMF57770.1"/>
    </source>
</evidence>
<comment type="subcellular location">
    <subcellularLocation>
        <location evidence="1">Nucleus</location>
    </subcellularLocation>
</comment>
<evidence type="ECO:0000256" key="1">
    <source>
        <dbReference type="ARBA" id="ARBA00004123"/>
    </source>
</evidence>
<reference evidence="8" key="1">
    <citation type="submission" date="2023-04" db="EMBL/GenBank/DDBJ databases">
        <title>Phytophthora fragariaefolia NBRC 109709.</title>
        <authorList>
            <person name="Ichikawa N."/>
            <person name="Sato H."/>
            <person name="Tonouchi N."/>
        </authorList>
    </citation>
    <scope>NUCLEOTIDE SEQUENCE</scope>
    <source>
        <strain evidence="8">NBRC 109709</strain>
    </source>
</reference>
<dbReference type="Pfam" id="PF05699">
    <property type="entry name" value="Dimer_Tnp_hAT"/>
    <property type="match status" value="1"/>
</dbReference>
<accession>A0A9W6Y6X4</accession>
<organism evidence="8 9">
    <name type="scientific">Phytophthora fragariaefolia</name>
    <dbReference type="NCBI Taxonomy" id="1490495"/>
    <lineage>
        <taxon>Eukaryota</taxon>
        <taxon>Sar</taxon>
        <taxon>Stramenopiles</taxon>
        <taxon>Oomycota</taxon>
        <taxon>Peronosporomycetes</taxon>
        <taxon>Peronosporales</taxon>
        <taxon>Peronosporaceae</taxon>
        <taxon>Phytophthora</taxon>
    </lineage>
</organism>
<evidence type="ECO:0000256" key="5">
    <source>
        <dbReference type="ARBA" id="ARBA00023242"/>
    </source>
</evidence>
<sequence>MTTRGGRPPGQEARHFRLLKELGKAPGGYSYRECKFCRAAYNSDVTPTTPKGVIVRTRNYVSHLAKCTHYQALQLPQASPCDPSLSTEAEATTQEANTAFILDLSPINTSEFVVAQSLNKSRARRALVLEKGSVVSSKRSIIEMHADNHLPDRLIERDSVLRFLELLVPGITDILPSRRTLGSRILKEHVARCKAIETNDLKTIQDSTNGWINILSDVWQNICKEHLLGCQLSLFGALLTYALLPAGDEHHGVAIAAQLEKLLEQVLQDQWQVGAIVSDNAGQCGLKTVNASSSKWLPRARKMMVKFYGRHLGLRTLCETRWNSMQGCFASLLRVQSAVQMFYRKYKSDIEFPLTLRVFGDSFFWEELNEAEAVIEPLSFASHRLRRDENTVADVVISFHDIYRGFHQHLVRHDNLVSCIENRWTQCEQPLFMLGFALHPVYVDTARGLPDTPISGTGSLCKIAVYYYRRLFSTEKIGEIRRDMLNWMKGRFTLIKASEFPRCPWQYWECVASENPSSALPKLAIRLISIAVNTATCERLFNELGLIHTPKRNRMAASKTLDFHTKLLISPVEREIIFDTANASGTFSPSPQPRGSARVDEDSDNEDPGDGVEGEPTLSLWGDFLDEVFQDTEIESGYTATDNNTPAACLPAPTSANGGEPPRYSSNEVEVIADMVKTSFPDHNDRNFPQETVTLQGFRGQKARLAELFQ</sequence>